<dbReference type="InterPro" id="IPR011990">
    <property type="entry name" value="TPR-like_helical_dom_sf"/>
</dbReference>
<accession>A0A813F6H4</accession>
<keyword evidence="1" id="KW-0677">Repeat</keyword>
<dbReference type="Gene3D" id="1.25.40.10">
    <property type="entry name" value="Tetratricopeptide repeat domain"/>
    <property type="match status" value="1"/>
</dbReference>
<dbReference type="PANTHER" id="PTHR47447">
    <property type="entry name" value="OS03G0856100 PROTEIN"/>
    <property type="match status" value="1"/>
</dbReference>
<protein>
    <submittedName>
        <fullName evidence="3">Uncharacterized protein</fullName>
    </submittedName>
</protein>
<dbReference type="InterPro" id="IPR002885">
    <property type="entry name" value="PPR_rpt"/>
</dbReference>
<organism evidence="3 4">
    <name type="scientific">Polarella glacialis</name>
    <name type="common">Dinoflagellate</name>
    <dbReference type="NCBI Taxonomy" id="89957"/>
    <lineage>
        <taxon>Eukaryota</taxon>
        <taxon>Sar</taxon>
        <taxon>Alveolata</taxon>
        <taxon>Dinophyceae</taxon>
        <taxon>Suessiales</taxon>
        <taxon>Suessiaceae</taxon>
        <taxon>Polarella</taxon>
    </lineage>
</organism>
<gene>
    <name evidence="3" type="ORF">PGLA1383_LOCUS23874</name>
</gene>
<evidence type="ECO:0000313" key="4">
    <source>
        <dbReference type="Proteomes" id="UP000654075"/>
    </source>
</evidence>
<proteinExistence type="predicted"/>
<dbReference type="AlphaFoldDB" id="A0A813F6H4"/>
<reference evidence="3" key="1">
    <citation type="submission" date="2021-02" db="EMBL/GenBank/DDBJ databases">
        <authorList>
            <person name="Dougan E. K."/>
            <person name="Rhodes N."/>
            <person name="Thang M."/>
            <person name="Chan C."/>
        </authorList>
    </citation>
    <scope>NUCLEOTIDE SEQUENCE</scope>
</reference>
<keyword evidence="4" id="KW-1185">Reference proteome</keyword>
<dbReference type="EMBL" id="CAJNNV010018320">
    <property type="protein sequence ID" value="CAE8605776.1"/>
    <property type="molecule type" value="Genomic_DNA"/>
</dbReference>
<feature type="non-terminal residue" evidence="3">
    <location>
        <position position="244"/>
    </location>
</feature>
<evidence type="ECO:0000256" key="1">
    <source>
        <dbReference type="ARBA" id="ARBA00022737"/>
    </source>
</evidence>
<dbReference type="Pfam" id="PF01535">
    <property type="entry name" value="PPR"/>
    <property type="match status" value="1"/>
</dbReference>
<evidence type="ECO:0000256" key="2">
    <source>
        <dbReference type="SAM" id="MobiDB-lite"/>
    </source>
</evidence>
<comment type="caution">
    <text evidence="3">The sequence shown here is derived from an EMBL/GenBank/DDBJ whole genome shotgun (WGS) entry which is preliminary data.</text>
</comment>
<dbReference type="OrthoDB" id="185373at2759"/>
<dbReference type="PANTHER" id="PTHR47447:SF17">
    <property type="entry name" value="OS12G0638900 PROTEIN"/>
    <property type="match status" value="1"/>
</dbReference>
<evidence type="ECO:0000313" key="3">
    <source>
        <dbReference type="EMBL" id="CAE8605776.1"/>
    </source>
</evidence>
<feature type="region of interest" description="Disordered" evidence="2">
    <location>
        <begin position="154"/>
        <end position="181"/>
    </location>
</feature>
<dbReference type="Proteomes" id="UP000654075">
    <property type="component" value="Unassembled WGS sequence"/>
</dbReference>
<name>A0A813F6H4_POLGL</name>
<sequence>MEACSVDLKPREALALLMEVRLQGLRVNVAAQSAATKSAGHSGRWDWALALLADARQNGLADAAATTLSTLRQPVLIACEKAARWQLSLSLFQEDTDETLWLRPDLFSRAAVIAACGRGGEWQRALELLHEVPRRYGHSHWLGHRVSDAVPMTCSSTRPSGRRWGYRSPPAGREHSGSLGSQDDNARQALAAFSAAAHACKRASRWEQALSLLDALRWSCLQPDLIMCDAVLGACASVSGEWRR</sequence>